<dbReference type="AlphaFoldDB" id="A0A127M5U7"/>
<evidence type="ECO:0000313" key="7">
    <source>
        <dbReference type="Proteomes" id="UP000074119"/>
    </source>
</evidence>
<accession>A0A127M5U7</accession>
<reference evidence="6 7" key="1">
    <citation type="submission" date="2015-12" db="EMBL/GenBank/DDBJ databases">
        <authorList>
            <person name="Shamseldin A."/>
            <person name="Moawad H."/>
            <person name="Abd El-Rahim W.M."/>
            <person name="Sadowsky M.J."/>
        </authorList>
    </citation>
    <scope>NUCLEOTIDE SEQUENCE [LARGE SCALE GENOMIC DNA]</scope>
    <source>
        <strain evidence="6 7">SM2</strain>
    </source>
</reference>
<dbReference type="InterPro" id="IPR005119">
    <property type="entry name" value="LysR_subst-bd"/>
</dbReference>
<dbReference type="Pfam" id="PF03466">
    <property type="entry name" value="LysR_substrate"/>
    <property type="match status" value="1"/>
</dbReference>
<proteinExistence type="inferred from homology"/>
<dbReference type="CDD" id="cd08411">
    <property type="entry name" value="PBP2_OxyR"/>
    <property type="match status" value="1"/>
</dbReference>
<dbReference type="InterPro" id="IPR000847">
    <property type="entry name" value="LysR_HTH_N"/>
</dbReference>
<dbReference type="GO" id="GO:0032993">
    <property type="term" value="C:protein-DNA complex"/>
    <property type="evidence" value="ECO:0007669"/>
    <property type="project" value="TreeGrafter"/>
</dbReference>
<comment type="similarity">
    <text evidence="1">Belongs to the LysR transcriptional regulatory family.</text>
</comment>
<evidence type="ECO:0000259" key="5">
    <source>
        <dbReference type="PROSITE" id="PS50931"/>
    </source>
</evidence>
<keyword evidence="3" id="KW-0238">DNA-binding</keyword>
<sequence>MISIKQLNYALAVEKTLHFKQAAEISNISQSALSTALHELEKQLGLQIFERDNKKVLITPVGKQVLDKARTIMLHVDDLEHLADSQRLPLSFPLTIGVIPTVCPFLLPKVLPVLNELHPQTKLNIVEEQSHVLVEMVRRGDLDAAILALPYPVEGLLSMEFWQEDFYWVAPKDNPLTQQEAIHSKTLNHCELMLLKDGHCLKDHILEACKLPEQAANQGFGATSLNTLVQMVIGKLGTTLIPAMAIEQLIAQNEELTAVHLSDPGPHRRIAFVLRPNYTRMSSIEALIAVCKSALACDKTARLKHS</sequence>
<evidence type="ECO:0000313" key="6">
    <source>
        <dbReference type="EMBL" id="AMO68643.1"/>
    </source>
</evidence>
<dbReference type="PANTHER" id="PTHR30346:SF10">
    <property type="entry name" value="TRANSCRIPTIONAL REGULATOR OF OXIDATIVE STRESS OXYR"/>
    <property type="match status" value="1"/>
</dbReference>
<dbReference type="EMBL" id="CP014544">
    <property type="protein sequence ID" value="AMO68643.1"/>
    <property type="molecule type" value="Genomic_DNA"/>
</dbReference>
<dbReference type="InterPro" id="IPR036390">
    <property type="entry name" value="WH_DNA-bd_sf"/>
</dbReference>
<evidence type="ECO:0000256" key="2">
    <source>
        <dbReference type="ARBA" id="ARBA00023015"/>
    </source>
</evidence>
<dbReference type="GO" id="GO:0003700">
    <property type="term" value="F:DNA-binding transcription factor activity"/>
    <property type="evidence" value="ECO:0007669"/>
    <property type="project" value="InterPro"/>
</dbReference>
<dbReference type="STRING" id="1470434.AZF00_10190"/>
<dbReference type="PROSITE" id="PS50931">
    <property type="entry name" value="HTH_LYSR"/>
    <property type="match status" value="1"/>
</dbReference>
<keyword evidence="2" id="KW-0805">Transcription regulation</keyword>
<keyword evidence="4" id="KW-0804">Transcription</keyword>
<evidence type="ECO:0000256" key="4">
    <source>
        <dbReference type="ARBA" id="ARBA00023163"/>
    </source>
</evidence>
<dbReference type="PRINTS" id="PR00039">
    <property type="entry name" value="HTHLYSR"/>
</dbReference>
<protein>
    <submittedName>
        <fullName evidence="6">LysR family transcriptional regulator</fullName>
    </submittedName>
</protein>
<evidence type="ECO:0000256" key="3">
    <source>
        <dbReference type="ARBA" id="ARBA00023125"/>
    </source>
</evidence>
<dbReference type="KEGG" id="zal:AZF00_10190"/>
<organism evidence="6 7">
    <name type="scientific">Zhongshania aliphaticivorans</name>
    <dbReference type="NCBI Taxonomy" id="1470434"/>
    <lineage>
        <taxon>Bacteria</taxon>
        <taxon>Pseudomonadati</taxon>
        <taxon>Pseudomonadota</taxon>
        <taxon>Gammaproteobacteria</taxon>
        <taxon>Cellvibrionales</taxon>
        <taxon>Spongiibacteraceae</taxon>
        <taxon>Zhongshania</taxon>
    </lineage>
</organism>
<dbReference type="RefSeq" id="WP_008249783.1">
    <property type="nucleotide sequence ID" value="NZ_CP014544.1"/>
</dbReference>
<dbReference type="Gene3D" id="1.10.10.10">
    <property type="entry name" value="Winged helix-like DNA-binding domain superfamily/Winged helix DNA-binding domain"/>
    <property type="match status" value="1"/>
</dbReference>
<dbReference type="InterPro" id="IPR036388">
    <property type="entry name" value="WH-like_DNA-bd_sf"/>
</dbReference>
<dbReference type="PANTHER" id="PTHR30346">
    <property type="entry name" value="TRANSCRIPTIONAL DUAL REGULATOR HCAR-RELATED"/>
    <property type="match status" value="1"/>
</dbReference>
<name>A0A127M5U7_9GAMM</name>
<dbReference type="Proteomes" id="UP000074119">
    <property type="component" value="Chromosome"/>
</dbReference>
<dbReference type="GO" id="GO:0003677">
    <property type="term" value="F:DNA binding"/>
    <property type="evidence" value="ECO:0007669"/>
    <property type="project" value="UniProtKB-KW"/>
</dbReference>
<dbReference type="SUPFAM" id="SSF46785">
    <property type="entry name" value="Winged helix' DNA-binding domain"/>
    <property type="match status" value="1"/>
</dbReference>
<evidence type="ECO:0000256" key="1">
    <source>
        <dbReference type="ARBA" id="ARBA00009437"/>
    </source>
</evidence>
<dbReference type="Gene3D" id="3.40.190.10">
    <property type="entry name" value="Periplasmic binding protein-like II"/>
    <property type="match status" value="2"/>
</dbReference>
<dbReference type="Pfam" id="PF00126">
    <property type="entry name" value="HTH_1"/>
    <property type="match status" value="1"/>
</dbReference>
<feature type="domain" description="HTH lysR-type" evidence="5">
    <location>
        <begin position="2"/>
        <end position="59"/>
    </location>
</feature>
<dbReference type="SUPFAM" id="SSF53850">
    <property type="entry name" value="Periplasmic binding protein-like II"/>
    <property type="match status" value="1"/>
</dbReference>
<dbReference type="FunFam" id="1.10.10.10:FF:000001">
    <property type="entry name" value="LysR family transcriptional regulator"/>
    <property type="match status" value="1"/>
</dbReference>
<gene>
    <name evidence="6" type="ORF">AZF00_10190</name>
</gene>